<dbReference type="PANTHER" id="PTHR38791">
    <property type="entry name" value="ZN(II)2CYS6 TRANSCRIPTION FACTOR (EUROFUNG)-RELATED-RELATED"/>
    <property type="match status" value="1"/>
</dbReference>
<feature type="compositionally biased region" description="Basic and acidic residues" evidence="2">
    <location>
        <begin position="1"/>
        <end position="18"/>
    </location>
</feature>
<dbReference type="InterPro" id="IPR053175">
    <property type="entry name" value="DHMBA_Reg_Transcription_Factor"/>
</dbReference>
<dbReference type="AlphaFoldDB" id="A0A8H5WNK5"/>
<feature type="region of interest" description="Disordered" evidence="2">
    <location>
        <begin position="1"/>
        <end position="20"/>
    </location>
</feature>
<sequence>MESKLKTGESTPSERAEPSHYYSDQVVHAISFPLSTSCSHCSKHKTKCDGKRKGCQRYQLYRTVQPRYSRPLREQFRTAENSGVYDPAAGVSKQYRPVANHPRPPTNDLSSHPKITRQPQPAFKDEAISYFLREYCVQPGMNGFGGHLDSLQGMYQSSPHDSCLRNTTIAAASLCLSRHYKSSGLYSMACGYYNTAVRAVNRNLTCTSRSFNDETLMSILLLGMIEDIDSHSVVKKSYHMLGIARIYEVAGQRLLNNIHKSKIDGIIFSDLQIPSLIADKALDCLAIPDTGLDTHNFYIRLSLVATRIGHFHRRAKQFSSSGVPGKCPTLQRKKLLSVIQEAMKIQSDMVEIAGALPPEWRTWQREDTRLVRNKGSATTSSFLLCCRTLVRGDYRTKQPTPETHLAETSMPLAEAQIKRLITSICTLLPYLMGETDEWGNPLTILEQKAIVMHRLIWPLAIIIASPQSTRQQIQDCRERLDWIRDRLILFPKHGSLVYSTSVGIFTFNVDKPKDGANSYSESGPTGYMLTRLGGHSNNTRVKWVVESDDRAIPDLGGAIEM</sequence>
<reference evidence="4" key="1">
    <citation type="journal article" date="2020" name="BMC Genomics">
        <title>Correction to: Identification and distribution of gene clusters required for synthesis of sphingolipid metabolism inhibitors in diverse species of the filamentous fungus Fusarium.</title>
        <authorList>
            <person name="Kim H.S."/>
            <person name="Lohmar J.M."/>
            <person name="Busman M."/>
            <person name="Brown D.W."/>
            <person name="Naumann T.A."/>
            <person name="Divon H.H."/>
            <person name="Lysoe E."/>
            <person name="Uhlig S."/>
            <person name="Proctor R.H."/>
        </authorList>
    </citation>
    <scope>NUCLEOTIDE SEQUENCE [LARGE SCALE GENOMIC DNA]</scope>
    <source>
        <strain evidence="4">NRRL 25331</strain>
    </source>
</reference>
<dbReference type="GO" id="GO:0008270">
    <property type="term" value="F:zinc ion binding"/>
    <property type="evidence" value="ECO:0007669"/>
    <property type="project" value="InterPro"/>
</dbReference>
<organism evidence="3 4">
    <name type="scientific">Fusarium circinatum</name>
    <name type="common">Pitch canker fungus</name>
    <name type="synonym">Gibberella circinata</name>
    <dbReference type="NCBI Taxonomy" id="48490"/>
    <lineage>
        <taxon>Eukaryota</taxon>
        <taxon>Fungi</taxon>
        <taxon>Dikarya</taxon>
        <taxon>Ascomycota</taxon>
        <taxon>Pezizomycotina</taxon>
        <taxon>Sordariomycetes</taxon>
        <taxon>Hypocreomycetidae</taxon>
        <taxon>Hypocreales</taxon>
        <taxon>Nectriaceae</taxon>
        <taxon>Fusarium</taxon>
        <taxon>Fusarium fujikuroi species complex</taxon>
    </lineage>
</organism>
<dbReference type="InterPro" id="IPR001138">
    <property type="entry name" value="Zn2Cys6_DnaBD"/>
</dbReference>
<evidence type="ECO:0000256" key="1">
    <source>
        <dbReference type="ARBA" id="ARBA00023242"/>
    </source>
</evidence>
<dbReference type="EMBL" id="JAAQPE010000408">
    <property type="protein sequence ID" value="KAF5664638.1"/>
    <property type="molecule type" value="Genomic_DNA"/>
</dbReference>
<keyword evidence="4" id="KW-1185">Reference proteome</keyword>
<accession>A0A8H5WNK5</accession>
<gene>
    <name evidence="3" type="ORF">FCIRC_10792</name>
</gene>
<feature type="region of interest" description="Disordered" evidence="2">
    <location>
        <begin position="95"/>
        <end position="118"/>
    </location>
</feature>
<evidence type="ECO:0000256" key="2">
    <source>
        <dbReference type="SAM" id="MobiDB-lite"/>
    </source>
</evidence>
<protein>
    <submittedName>
        <fullName evidence="3">Arginine metabolism regulation II</fullName>
    </submittedName>
</protein>
<comment type="caution">
    <text evidence="3">The sequence shown here is derived from an EMBL/GenBank/DDBJ whole genome shotgun (WGS) entry which is preliminary data.</text>
</comment>
<evidence type="ECO:0000313" key="4">
    <source>
        <dbReference type="Proteomes" id="UP000572754"/>
    </source>
</evidence>
<dbReference type="Proteomes" id="UP000572754">
    <property type="component" value="Unassembled WGS sequence"/>
</dbReference>
<dbReference type="GO" id="GO:0000981">
    <property type="term" value="F:DNA-binding transcription factor activity, RNA polymerase II-specific"/>
    <property type="evidence" value="ECO:0007669"/>
    <property type="project" value="InterPro"/>
</dbReference>
<proteinExistence type="predicted"/>
<keyword evidence="1" id="KW-0539">Nucleus</keyword>
<reference evidence="3 4" key="2">
    <citation type="submission" date="2020-05" db="EMBL/GenBank/DDBJ databases">
        <title>Identification and distribution of gene clusters putatively required for synthesis of sphingolipid metabolism inhibitors in phylogenetically diverse species of the filamentous fungus Fusarium.</title>
        <authorList>
            <person name="Kim H.-S."/>
            <person name="Busman M."/>
            <person name="Brown D.W."/>
            <person name="Divon H."/>
            <person name="Uhlig S."/>
            <person name="Proctor R.H."/>
        </authorList>
    </citation>
    <scope>NUCLEOTIDE SEQUENCE [LARGE SCALE GENOMIC DNA]</scope>
    <source>
        <strain evidence="3 4">NRRL 25331</strain>
    </source>
</reference>
<evidence type="ECO:0000313" key="3">
    <source>
        <dbReference type="EMBL" id="KAF5664638.1"/>
    </source>
</evidence>
<name>A0A8H5WNK5_FUSCI</name>
<dbReference type="CDD" id="cd00067">
    <property type="entry name" value="GAL4"/>
    <property type="match status" value="1"/>
</dbReference>